<dbReference type="PATRIC" id="fig|1195763.3.peg.4695"/>
<sequence length="113" mass="12632">MARGAVAGILGLGVFMLSACVSQYEQQLTGSGQWDQLGHYHGEQGYRQWDQGELHKKGAMTETDYEEYRAGYLQGRFDYCTDKTTVGTLFSSGYPDDCKDDRSASYDLGDRGY</sequence>
<comment type="caution">
    <text evidence="1">The sequence shown here is derived from an EMBL/GenBank/DDBJ whole genome shotgun (WGS) entry which is preliminary data.</text>
</comment>
<organism evidence="1 2">
    <name type="scientific">Photobacterium aquae</name>
    <dbReference type="NCBI Taxonomy" id="1195763"/>
    <lineage>
        <taxon>Bacteria</taxon>
        <taxon>Pseudomonadati</taxon>
        <taxon>Pseudomonadota</taxon>
        <taxon>Gammaproteobacteria</taxon>
        <taxon>Vibrionales</taxon>
        <taxon>Vibrionaceae</taxon>
        <taxon>Photobacterium</taxon>
    </lineage>
</organism>
<evidence type="ECO:0000313" key="2">
    <source>
        <dbReference type="Proteomes" id="UP000036097"/>
    </source>
</evidence>
<dbReference type="Proteomes" id="UP000036097">
    <property type="component" value="Unassembled WGS sequence"/>
</dbReference>
<protein>
    <recommendedName>
        <fullName evidence="3">Lipoprotein</fullName>
    </recommendedName>
</protein>
<dbReference type="OrthoDB" id="5824326at2"/>
<accession>A0A0J1GPC6</accession>
<dbReference type="InterPro" id="IPR021242">
    <property type="entry name" value="DUF2799"/>
</dbReference>
<dbReference type="EMBL" id="LDOT01000051">
    <property type="protein sequence ID" value="KLV01610.1"/>
    <property type="molecule type" value="Genomic_DNA"/>
</dbReference>
<evidence type="ECO:0008006" key="3">
    <source>
        <dbReference type="Google" id="ProtNLM"/>
    </source>
</evidence>
<dbReference type="PROSITE" id="PS51257">
    <property type="entry name" value="PROKAR_LIPOPROTEIN"/>
    <property type="match status" value="1"/>
</dbReference>
<dbReference type="RefSeq" id="WP_047881045.1">
    <property type="nucleotide sequence ID" value="NZ_LDOT01000051.1"/>
</dbReference>
<gene>
    <name evidence="1" type="ORF">ABT56_21900</name>
</gene>
<dbReference type="STRING" id="1195763.ABT56_21900"/>
<name>A0A0J1GPC6_9GAMM</name>
<dbReference type="AlphaFoldDB" id="A0A0J1GPC6"/>
<keyword evidence="2" id="KW-1185">Reference proteome</keyword>
<reference evidence="1 2" key="1">
    <citation type="submission" date="2015-05" db="EMBL/GenBank/DDBJ databases">
        <title>Photobacterium galathea sp. nov.</title>
        <authorList>
            <person name="Machado H."/>
            <person name="Gram L."/>
        </authorList>
    </citation>
    <scope>NUCLEOTIDE SEQUENCE [LARGE SCALE GENOMIC DNA]</scope>
    <source>
        <strain evidence="1 2">CGMCC 1.12159</strain>
    </source>
</reference>
<proteinExistence type="predicted"/>
<dbReference type="Pfam" id="PF10973">
    <property type="entry name" value="DUF2799"/>
    <property type="match status" value="1"/>
</dbReference>
<evidence type="ECO:0000313" key="1">
    <source>
        <dbReference type="EMBL" id="KLV01610.1"/>
    </source>
</evidence>